<sequence>MATIKEIAKACNVSISTVSNILNGKEKARQETKELVLQKAKEMNYVPNYMAKNLKQKNTKTIGIIAEDLTIFHTPTIVDGISACLEKKGYTLLMGNMRMYQKYGNAFYTFKEYSGLVQEEIQEMLAKRVEGIIYVEGHYHVMDHIPELFAVPTVAVYGKVDSREVPSVIYDDEQGGYEAAKALISMGHRKIGVITGSRQSFHTIERMRGFMKALFDHEIPFNPCWEINGEWNREDGYAGAEQLVRQGVTAIFSMNDIMAGGIYDYINEKGMRIGKDLSVIGFDDREISEAFYPTLSTVALPLNHMGSIAAELLTERLEGKKGSGEKKEYKIPCQVINRNSICKIK</sequence>
<dbReference type="RefSeq" id="WP_029468388.1">
    <property type="nucleotide sequence ID" value="NZ_AP031439.1"/>
</dbReference>
<dbReference type="Gene3D" id="3.40.50.2300">
    <property type="match status" value="2"/>
</dbReference>
<keyword evidence="2" id="KW-0805">Transcription regulation</keyword>
<evidence type="ECO:0000259" key="5">
    <source>
        <dbReference type="PROSITE" id="PS50932"/>
    </source>
</evidence>
<evidence type="ECO:0000256" key="4">
    <source>
        <dbReference type="ARBA" id="ARBA00023163"/>
    </source>
</evidence>
<name>A0A4P6M424_9FIRM</name>
<dbReference type="GO" id="GO:0003700">
    <property type="term" value="F:DNA-binding transcription factor activity"/>
    <property type="evidence" value="ECO:0007669"/>
    <property type="project" value="TreeGrafter"/>
</dbReference>
<dbReference type="Gene3D" id="1.10.260.40">
    <property type="entry name" value="lambda repressor-like DNA-binding domains"/>
    <property type="match status" value="1"/>
</dbReference>
<dbReference type="InterPro" id="IPR028082">
    <property type="entry name" value="Peripla_BP_I"/>
</dbReference>
<dbReference type="SUPFAM" id="SSF47413">
    <property type="entry name" value="lambda repressor-like DNA-binding domains"/>
    <property type="match status" value="1"/>
</dbReference>
<evidence type="ECO:0000256" key="1">
    <source>
        <dbReference type="ARBA" id="ARBA00022491"/>
    </source>
</evidence>
<dbReference type="InterPro" id="IPR046335">
    <property type="entry name" value="LacI/GalR-like_sensor"/>
</dbReference>
<keyword evidence="4" id="KW-0804">Transcription</keyword>
<feature type="domain" description="HTH lacI-type" evidence="5">
    <location>
        <begin position="2"/>
        <end position="56"/>
    </location>
</feature>
<dbReference type="SUPFAM" id="SSF53822">
    <property type="entry name" value="Periplasmic binding protein-like I"/>
    <property type="match status" value="1"/>
</dbReference>
<dbReference type="Proteomes" id="UP000289794">
    <property type="component" value="Chromosome"/>
</dbReference>
<dbReference type="PANTHER" id="PTHR30146">
    <property type="entry name" value="LACI-RELATED TRANSCRIPTIONAL REPRESSOR"/>
    <property type="match status" value="1"/>
</dbReference>
<proteinExistence type="predicted"/>
<dbReference type="Pfam" id="PF13377">
    <property type="entry name" value="Peripla_BP_3"/>
    <property type="match status" value="1"/>
</dbReference>
<evidence type="ECO:0000313" key="7">
    <source>
        <dbReference type="Proteomes" id="UP000289794"/>
    </source>
</evidence>
<evidence type="ECO:0000256" key="2">
    <source>
        <dbReference type="ARBA" id="ARBA00023015"/>
    </source>
</evidence>
<dbReference type="InterPro" id="IPR000843">
    <property type="entry name" value="HTH_LacI"/>
</dbReference>
<dbReference type="KEGG" id="bpro:PMF13cell1_04805"/>
<dbReference type="CDD" id="cd01392">
    <property type="entry name" value="HTH_LacI"/>
    <property type="match status" value="1"/>
</dbReference>
<keyword evidence="1" id="KW-0678">Repressor</keyword>
<organism evidence="6 7">
    <name type="scientific">Blautia producta</name>
    <dbReference type="NCBI Taxonomy" id="33035"/>
    <lineage>
        <taxon>Bacteria</taxon>
        <taxon>Bacillati</taxon>
        <taxon>Bacillota</taxon>
        <taxon>Clostridia</taxon>
        <taxon>Lachnospirales</taxon>
        <taxon>Lachnospiraceae</taxon>
        <taxon>Blautia</taxon>
    </lineage>
</organism>
<evidence type="ECO:0000256" key="3">
    <source>
        <dbReference type="ARBA" id="ARBA00023125"/>
    </source>
</evidence>
<dbReference type="PANTHER" id="PTHR30146:SF148">
    <property type="entry name" value="HTH-TYPE TRANSCRIPTIONAL REPRESSOR PURR-RELATED"/>
    <property type="match status" value="1"/>
</dbReference>
<dbReference type="Pfam" id="PF00356">
    <property type="entry name" value="LacI"/>
    <property type="match status" value="1"/>
</dbReference>
<dbReference type="PROSITE" id="PS50932">
    <property type="entry name" value="HTH_LACI_2"/>
    <property type="match status" value="1"/>
</dbReference>
<keyword evidence="3" id="KW-0238">DNA-binding</keyword>
<dbReference type="InterPro" id="IPR010982">
    <property type="entry name" value="Lambda_DNA-bd_dom_sf"/>
</dbReference>
<gene>
    <name evidence="6" type="primary">purR</name>
    <name evidence="6" type="ORF">PMF13cell1_04805</name>
</gene>
<dbReference type="CDD" id="cd06288">
    <property type="entry name" value="PBP1_sucrose_transcription_regulator"/>
    <property type="match status" value="1"/>
</dbReference>
<evidence type="ECO:0000313" key="6">
    <source>
        <dbReference type="EMBL" id="QBE99232.1"/>
    </source>
</evidence>
<reference evidence="6 7" key="1">
    <citation type="submission" date="2019-01" db="EMBL/GenBank/DDBJ databases">
        <title>PMF-metabolizing Aryl O-demethylase.</title>
        <authorList>
            <person name="Kim M."/>
        </authorList>
    </citation>
    <scope>NUCLEOTIDE SEQUENCE [LARGE SCALE GENOMIC DNA]</scope>
    <source>
        <strain evidence="6 7">PMF1</strain>
    </source>
</reference>
<dbReference type="AlphaFoldDB" id="A0A4P6M424"/>
<dbReference type="GO" id="GO:0000976">
    <property type="term" value="F:transcription cis-regulatory region binding"/>
    <property type="evidence" value="ECO:0007669"/>
    <property type="project" value="TreeGrafter"/>
</dbReference>
<dbReference type="SMART" id="SM00354">
    <property type="entry name" value="HTH_LACI"/>
    <property type="match status" value="1"/>
</dbReference>
<protein>
    <submittedName>
        <fullName evidence="6">HTH-type transcriptional repressor PurR</fullName>
    </submittedName>
</protein>
<accession>A0A4P6M424</accession>
<dbReference type="EMBL" id="CP035945">
    <property type="protein sequence ID" value="QBE99232.1"/>
    <property type="molecule type" value="Genomic_DNA"/>
</dbReference>